<dbReference type="PIRSF" id="PIRSF500134">
    <property type="entry name" value="UDPglc_DH_bac"/>
    <property type="match status" value="1"/>
</dbReference>
<evidence type="ECO:0000256" key="4">
    <source>
        <dbReference type="ARBA" id="ARBA00023002"/>
    </source>
</evidence>
<dbReference type="InterPro" id="IPR014026">
    <property type="entry name" value="UDP-Glc/GDP-Man_DH_dimer"/>
</dbReference>
<dbReference type="GO" id="GO:0051287">
    <property type="term" value="F:NAD binding"/>
    <property type="evidence" value="ECO:0007669"/>
    <property type="project" value="InterPro"/>
</dbReference>
<comment type="pathway">
    <text evidence="1">Nucleotide-sugar biosynthesis; UDP-alpha-D-glucuronate biosynthesis; UDP-alpha-D-glucuronate from UDP-alpha-D-glucose: step 1/1.</text>
</comment>
<protein>
    <recommendedName>
        <fullName evidence="3 7">UDP-glucose 6-dehydrogenase</fullName>
        <ecNumber evidence="3 7">1.1.1.22</ecNumber>
    </recommendedName>
</protein>
<evidence type="ECO:0000256" key="5">
    <source>
        <dbReference type="ARBA" id="ARBA00023027"/>
    </source>
</evidence>
<comment type="catalytic activity">
    <reaction evidence="6 7">
        <text>UDP-alpha-D-glucose + 2 NAD(+) + H2O = UDP-alpha-D-glucuronate + 2 NADH + 3 H(+)</text>
        <dbReference type="Rhea" id="RHEA:23596"/>
        <dbReference type="ChEBI" id="CHEBI:15377"/>
        <dbReference type="ChEBI" id="CHEBI:15378"/>
        <dbReference type="ChEBI" id="CHEBI:57540"/>
        <dbReference type="ChEBI" id="CHEBI:57945"/>
        <dbReference type="ChEBI" id="CHEBI:58052"/>
        <dbReference type="ChEBI" id="CHEBI:58885"/>
        <dbReference type="EC" id="1.1.1.22"/>
    </reaction>
</comment>
<dbReference type="NCBIfam" id="TIGR03026">
    <property type="entry name" value="NDP-sugDHase"/>
    <property type="match status" value="1"/>
</dbReference>
<dbReference type="Proteomes" id="UP000037564">
    <property type="component" value="Unassembled WGS sequence"/>
</dbReference>
<evidence type="ECO:0000256" key="6">
    <source>
        <dbReference type="ARBA" id="ARBA00047473"/>
    </source>
</evidence>
<dbReference type="UniPathway" id="UPA00038">
    <property type="reaction ID" value="UER00491"/>
</dbReference>
<evidence type="ECO:0000256" key="7">
    <source>
        <dbReference type="PIRNR" id="PIRNR000124"/>
    </source>
</evidence>
<dbReference type="RefSeq" id="WP_001028042.1">
    <property type="nucleotide sequence ID" value="NZ_BFZV01000127.1"/>
</dbReference>
<comment type="similarity">
    <text evidence="2 7">Belongs to the UDP-glucose/GDP-mannose dehydrogenase family.</text>
</comment>
<dbReference type="GO" id="GO:0003979">
    <property type="term" value="F:UDP-glucose 6-dehydrogenase activity"/>
    <property type="evidence" value="ECO:0007669"/>
    <property type="project" value="UniProtKB-EC"/>
</dbReference>
<dbReference type="Pfam" id="PF03721">
    <property type="entry name" value="UDPG_MGDP_dh_N"/>
    <property type="match status" value="1"/>
</dbReference>
<evidence type="ECO:0000256" key="3">
    <source>
        <dbReference type="ARBA" id="ARBA00012954"/>
    </source>
</evidence>
<dbReference type="Gene3D" id="1.10.1040.10">
    <property type="entry name" value="N-(1-d-carboxylethyl)-l-norvaline Dehydrogenase, domain 2"/>
    <property type="match status" value="1"/>
</dbReference>
<dbReference type="EMBL" id="LGZN01000096">
    <property type="protein sequence ID" value="KNF62340.1"/>
    <property type="molecule type" value="Genomic_DNA"/>
</dbReference>
<dbReference type="SUPFAM" id="SSF51735">
    <property type="entry name" value="NAD(P)-binding Rossmann-fold domains"/>
    <property type="match status" value="1"/>
</dbReference>
<name>A0A0B0VRP3_ECOLX</name>
<dbReference type="InterPro" id="IPR008927">
    <property type="entry name" value="6-PGluconate_DH-like_C_sf"/>
</dbReference>
<dbReference type="SMART" id="SM00984">
    <property type="entry name" value="UDPG_MGDP_dh_C"/>
    <property type="match status" value="1"/>
</dbReference>
<dbReference type="PANTHER" id="PTHR43750">
    <property type="entry name" value="UDP-GLUCOSE 6-DEHYDROGENASE TUAD"/>
    <property type="match status" value="1"/>
</dbReference>
<sequence length="390" mass="44456">MNITVSGTGYVGLSNALLLARYHNVTAFDIDAIRVEQLNKRISPLDDDEIREVFQTGNICFKATTHKSEAYLDADYVIIATPTDYDPNTGFFDTASVESVIEDVVKFNPQAVIIIKSTIPVGFTKKVRHKYCTDKIIFSPEFLREGKALYDNLYPSRIIIGERSECARHFASIMKNAAMKRDVPVLFTEPAEAEAIKLFSNAFLATRVAFFNELDTYAEITGLNTKDIIRGVCLDRRIGDYYNNPSFGYGGYCLPKDTKQLKANYDKLNIHCDIITATVRANDTRKSFIVQRVLEKKHKVVGFYRIIMKNGSDNFRESAVMDIIRQLKSRDISIIIYEPILQNKTVSDLILVNELPVFKKKSDIILANRITDELMDVRDKVYTRDIYSRD</sequence>
<dbReference type="PATRIC" id="fig|562.7396.peg.5708"/>
<evidence type="ECO:0000313" key="9">
    <source>
        <dbReference type="Proteomes" id="UP000037564"/>
    </source>
</evidence>
<dbReference type="SUPFAM" id="SSF52413">
    <property type="entry name" value="UDP-glucose/GDP-mannose dehydrogenase C-terminal domain"/>
    <property type="match status" value="1"/>
</dbReference>
<dbReference type="InterPro" id="IPR028357">
    <property type="entry name" value="UDPglc_DH_bac"/>
</dbReference>
<organism evidence="8 9">
    <name type="scientific">Escherichia coli</name>
    <dbReference type="NCBI Taxonomy" id="562"/>
    <lineage>
        <taxon>Bacteria</taxon>
        <taxon>Pseudomonadati</taxon>
        <taxon>Pseudomonadota</taxon>
        <taxon>Gammaproteobacteria</taxon>
        <taxon>Enterobacterales</taxon>
        <taxon>Enterobacteriaceae</taxon>
        <taxon>Escherichia</taxon>
    </lineage>
</organism>
<comment type="caution">
    <text evidence="8">The sequence shown here is derived from an EMBL/GenBank/DDBJ whole genome shotgun (WGS) entry which is preliminary data.</text>
</comment>
<dbReference type="InterPro" id="IPR036291">
    <property type="entry name" value="NAD(P)-bd_dom_sf"/>
</dbReference>
<evidence type="ECO:0000256" key="2">
    <source>
        <dbReference type="ARBA" id="ARBA00006601"/>
    </source>
</evidence>
<dbReference type="InterPro" id="IPR013328">
    <property type="entry name" value="6PGD_dom2"/>
</dbReference>
<evidence type="ECO:0000256" key="1">
    <source>
        <dbReference type="ARBA" id="ARBA00004701"/>
    </source>
</evidence>
<evidence type="ECO:0000313" key="8">
    <source>
        <dbReference type="EMBL" id="KNF62340.1"/>
    </source>
</evidence>
<dbReference type="InterPro" id="IPR014027">
    <property type="entry name" value="UDP-Glc/GDP-Man_DH_C"/>
</dbReference>
<dbReference type="PANTHER" id="PTHR43750:SF2">
    <property type="entry name" value="UDP-GLUCOSE 6-DEHYDROGENASE"/>
    <property type="match status" value="1"/>
</dbReference>
<dbReference type="AlphaFoldDB" id="A0A0B0VRP3"/>
<proteinExistence type="inferred from homology"/>
<keyword evidence="5 7" id="KW-0520">NAD</keyword>
<dbReference type="Pfam" id="PF03720">
    <property type="entry name" value="UDPG_MGDP_dh_C"/>
    <property type="match status" value="1"/>
</dbReference>
<dbReference type="Gene3D" id="3.40.50.720">
    <property type="entry name" value="NAD(P)-binding Rossmann-like Domain"/>
    <property type="match status" value="2"/>
</dbReference>
<dbReference type="InterPro" id="IPR001732">
    <property type="entry name" value="UDP-Glc/GDP-Man_DH_N"/>
</dbReference>
<keyword evidence="4 7" id="KW-0560">Oxidoreductase</keyword>
<reference evidence="8 9" key="1">
    <citation type="submission" date="2015-07" db="EMBL/GenBank/DDBJ databases">
        <title>Genome sequences of 64 non-O157:H7 Shiga toxin-producing Escherichia coli strains.</title>
        <authorList>
            <person name="Gonzalez-Escalona N."/>
            <person name="Toro M."/>
            <person name="Timme R."/>
            <person name="Payne J."/>
        </authorList>
    </citation>
    <scope>NUCLEOTIDE SEQUENCE [LARGE SCALE GENOMIC DNA]</scope>
    <source>
        <strain evidence="8 9">CFSAN026843</strain>
    </source>
</reference>
<accession>A0A0B0VRP3</accession>
<dbReference type="SUPFAM" id="SSF48179">
    <property type="entry name" value="6-phosphogluconate dehydrogenase C-terminal domain-like"/>
    <property type="match status" value="1"/>
</dbReference>
<gene>
    <name evidence="8" type="ORF">WR15_26170</name>
</gene>
<dbReference type="Pfam" id="PF00984">
    <property type="entry name" value="UDPG_MGDP_dh"/>
    <property type="match status" value="1"/>
</dbReference>
<dbReference type="GO" id="GO:0000271">
    <property type="term" value="P:polysaccharide biosynthetic process"/>
    <property type="evidence" value="ECO:0007669"/>
    <property type="project" value="InterPro"/>
</dbReference>
<dbReference type="EC" id="1.1.1.22" evidence="3 7"/>
<dbReference type="GO" id="GO:0006065">
    <property type="term" value="P:UDP-glucuronate biosynthetic process"/>
    <property type="evidence" value="ECO:0007669"/>
    <property type="project" value="UniProtKB-UniPathway"/>
</dbReference>
<dbReference type="InterPro" id="IPR017476">
    <property type="entry name" value="UDP-Glc/GDP-Man"/>
</dbReference>
<dbReference type="InterPro" id="IPR036220">
    <property type="entry name" value="UDP-Glc/GDP-Man_DH_C_sf"/>
</dbReference>
<dbReference type="PIRSF" id="PIRSF000124">
    <property type="entry name" value="UDPglc_GDPman_dh"/>
    <property type="match status" value="1"/>
</dbReference>